<dbReference type="GO" id="GO:0006508">
    <property type="term" value="P:proteolysis"/>
    <property type="evidence" value="ECO:0007669"/>
    <property type="project" value="UniProtKB-KW"/>
</dbReference>
<dbReference type="PANTHER" id="PTHR12378">
    <property type="entry name" value="DESUMOYLATING ISOPEPTIDASE"/>
    <property type="match status" value="1"/>
</dbReference>
<dbReference type="AlphaFoldDB" id="A0A0V1PZX4"/>
<dbReference type="Proteomes" id="UP000054251">
    <property type="component" value="Unassembled WGS sequence"/>
</dbReference>
<sequence>MTQDEEPSFKVKVYVYDLSHGLAAVYAPLILGINIDAIYHTSVVVYDKEHYISEGIKRSTPGTTKYGTPREVLDMGETFVTPDIFEDFLDELRNHEDLKYDSVKYDIFDNNCNHFTDVLLDFLVGKNLEDRILKLPQQVLNSPNGHILRQMIGSYQPY</sequence>
<dbReference type="Gene3D" id="3.90.1720.30">
    <property type="entry name" value="PPPDE domains"/>
    <property type="match status" value="1"/>
</dbReference>
<protein>
    <recommendedName>
        <fullName evidence="4">PPPDE domain-containing protein</fullName>
    </recommendedName>
</protein>
<dbReference type="GeneID" id="26839426"/>
<reference evidence="5 6" key="1">
    <citation type="submission" date="2015-11" db="EMBL/GenBank/DDBJ databases">
        <title>The genome of Debaryomyces fabryi.</title>
        <authorList>
            <person name="Tafer H."/>
            <person name="Lopandic K."/>
        </authorList>
    </citation>
    <scope>NUCLEOTIDE SEQUENCE [LARGE SCALE GENOMIC DNA]</scope>
    <source>
        <strain evidence="5 6">CBS 789</strain>
    </source>
</reference>
<dbReference type="GO" id="GO:0070646">
    <property type="term" value="P:protein modification by small protein removal"/>
    <property type="evidence" value="ECO:0007669"/>
    <property type="project" value="TreeGrafter"/>
</dbReference>
<dbReference type="PANTHER" id="PTHR12378:SF7">
    <property type="entry name" value="DESUMOYLATING ISOPEPTIDASE 1"/>
    <property type="match status" value="1"/>
</dbReference>
<keyword evidence="2" id="KW-0645">Protease</keyword>
<dbReference type="RefSeq" id="XP_015467911.1">
    <property type="nucleotide sequence ID" value="XM_015611247.1"/>
</dbReference>
<feature type="domain" description="PPPDE" evidence="4">
    <location>
        <begin position="9"/>
        <end position="153"/>
    </location>
</feature>
<evidence type="ECO:0000256" key="2">
    <source>
        <dbReference type="ARBA" id="ARBA00022670"/>
    </source>
</evidence>
<comment type="similarity">
    <text evidence="1">Belongs to the DeSI family.</text>
</comment>
<keyword evidence="6" id="KW-1185">Reference proteome</keyword>
<gene>
    <name evidence="5" type="ORF">AC631_02417</name>
</gene>
<evidence type="ECO:0000256" key="3">
    <source>
        <dbReference type="ARBA" id="ARBA00022801"/>
    </source>
</evidence>
<evidence type="ECO:0000313" key="5">
    <source>
        <dbReference type="EMBL" id="KSA01809.1"/>
    </source>
</evidence>
<dbReference type="EMBL" id="LMYN01000042">
    <property type="protein sequence ID" value="KSA01809.1"/>
    <property type="molecule type" value="Genomic_DNA"/>
</dbReference>
<name>A0A0V1PZX4_9ASCO</name>
<dbReference type="OrthoDB" id="21221at2759"/>
<organism evidence="5 6">
    <name type="scientific">Debaryomyces fabryi</name>
    <dbReference type="NCBI Taxonomy" id="58627"/>
    <lineage>
        <taxon>Eukaryota</taxon>
        <taxon>Fungi</taxon>
        <taxon>Dikarya</taxon>
        <taxon>Ascomycota</taxon>
        <taxon>Saccharomycotina</taxon>
        <taxon>Pichiomycetes</taxon>
        <taxon>Debaryomycetaceae</taxon>
        <taxon>Debaryomyces</taxon>
    </lineage>
</organism>
<keyword evidence="3" id="KW-0378">Hydrolase</keyword>
<dbReference type="InterPro" id="IPR008580">
    <property type="entry name" value="PPPDE_dom"/>
</dbReference>
<proteinExistence type="inferred from homology"/>
<evidence type="ECO:0000259" key="4">
    <source>
        <dbReference type="PROSITE" id="PS51858"/>
    </source>
</evidence>
<dbReference type="Pfam" id="PF05903">
    <property type="entry name" value="Peptidase_C97"/>
    <property type="match status" value="1"/>
</dbReference>
<dbReference type="SMART" id="SM01179">
    <property type="entry name" value="DUF862"/>
    <property type="match status" value="1"/>
</dbReference>
<dbReference type="InterPro" id="IPR042266">
    <property type="entry name" value="PPPDE_sf"/>
</dbReference>
<evidence type="ECO:0000313" key="6">
    <source>
        <dbReference type="Proteomes" id="UP000054251"/>
    </source>
</evidence>
<evidence type="ECO:0000256" key="1">
    <source>
        <dbReference type="ARBA" id="ARBA00008140"/>
    </source>
</evidence>
<accession>A0A0V1PZX4</accession>
<comment type="caution">
    <text evidence="5">The sequence shown here is derived from an EMBL/GenBank/DDBJ whole genome shotgun (WGS) entry which is preliminary data.</text>
</comment>
<dbReference type="PROSITE" id="PS51858">
    <property type="entry name" value="PPPDE"/>
    <property type="match status" value="1"/>
</dbReference>
<dbReference type="GO" id="GO:0008233">
    <property type="term" value="F:peptidase activity"/>
    <property type="evidence" value="ECO:0007669"/>
    <property type="project" value="UniProtKB-KW"/>
</dbReference>